<evidence type="ECO:0000313" key="3">
    <source>
        <dbReference type="EMBL" id="MBC8557964.1"/>
    </source>
</evidence>
<dbReference type="Gene3D" id="3.30.750.140">
    <property type="match status" value="1"/>
</dbReference>
<keyword evidence="3" id="KW-0282">Flagellum</keyword>
<dbReference type="Proteomes" id="UP000637513">
    <property type="component" value="Unassembled WGS sequence"/>
</dbReference>
<name>A0ABR7MWC5_9FIRM</name>
<feature type="domain" description="Flagellar hook-length control protein-like C-terminal" evidence="2">
    <location>
        <begin position="617"/>
        <end position="695"/>
    </location>
</feature>
<evidence type="ECO:0000259" key="2">
    <source>
        <dbReference type="Pfam" id="PF02120"/>
    </source>
</evidence>
<accession>A0ABR7MWC5</accession>
<protein>
    <submittedName>
        <fullName evidence="3">Flagellar hook-length control protein FliK</fullName>
    </submittedName>
</protein>
<dbReference type="EMBL" id="JACRSW010000032">
    <property type="protein sequence ID" value="MBC8557964.1"/>
    <property type="molecule type" value="Genomic_DNA"/>
</dbReference>
<reference evidence="3 4" key="1">
    <citation type="submission" date="2020-08" db="EMBL/GenBank/DDBJ databases">
        <title>Genome public.</title>
        <authorList>
            <person name="Liu C."/>
            <person name="Sun Q."/>
        </authorList>
    </citation>
    <scope>NUCLEOTIDE SEQUENCE [LARGE SCALE GENOMIC DNA]</scope>
    <source>
        <strain evidence="3 4">BX3</strain>
    </source>
</reference>
<dbReference type="Pfam" id="PF02120">
    <property type="entry name" value="Flg_hook"/>
    <property type="match status" value="1"/>
</dbReference>
<evidence type="ECO:0000313" key="4">
    <source>
        <dbReference type="Proteomes" id="UP000637513"/>
    </source>
</evidence>
<dbReference type="InterPro" id="IPR021136">
    <property type="entry name" value="Flagellar_hook_control-like_C"/>
</dbReference>
<feature type="compositionally biased region" description="Polar residues" evidence="1">
    <location>
        <begin position="29"/>
        <end position="40"/>
    </location>
</feature>
<feature type="region of interest" description="Disordered" evidence="1">
    <location>
        <begin position="1"/>
        <end position="40"/>
    </location>
</feature>
<feature type="compositionally biased region" description="Polar residues" evidence="1">
    <location>
        <begin position="378"/>
        <end position="390"/>
    </location>
</feature>
<comment type="caution">
    <text evidence="3">The sequence shown here is derived from an EMBL/GenBank/DDBJ whole genome shotgun (WGS) entry which is preliminary data.</text>
</comment>
<evidence type="ECO:0000256" key="1">
    <source>
        <dbReference type="SAM" id="MobiDB-lite"/>
    </source>
</evidence>
<gene>
    <name evidence="3" type="ORF">H8700_09625</name>
</gene>
<keyword evidence="4" id="KW-1185">Reference proteome</keyword>
<keyword evidence="3" id="KW-0969">Cilium</keyword>
<feature type="region of interest" description="Disordered" evidence="1">
    <location>
        <begin position="360"/>
        <end position="390"/>
    </location>
</feature>
<feature type="compositionally biased region" description="Low complexity" evidence="1">
    <location>
        <begin position="1"/>
        <end position="28"/>
    </location>
</feature>
<sequence length="724" mass="80191">MNQRIQSLNTNQSQTASSNQSTTSRQRTINQRSASSMNTRTVGSTMNYATTRSPSAIHVGDVLKGEITDLRNNQISLTLEDNTVVRAQIADSSKYSIGQTGAFRLSDIAGNTLYLENISLGENDTEMNLINKALDEANLPPTSYNQDTVKALMDNLLPINRESIQQLMQQAYDFDTKDMNTLAVMKRLMMPLSKDSVQQFSNYLHEQADLVERVQSFSKDVPALLAALAQNSNADAVAQFGKEMLSIGLSVGNASIESTTPTIASLPSDTLEEIQTLLSDTALTEDIAKQIDQKTLSLQDAMTLLRDAILSGTLKSDLDSSELTRLLNTINQALEPSSANAAPVTEDFVKNILSLKEENAGSSATDTVAEKPADAESINPSVETNEEPQTQSRFALAGKFLKNFSESAKNALNDTLENIRSSNDTSLKDNSIPKTAIDLLAEKYLYAAREQDFLNTSLSVDDRNALLKSLQGMPISQSMLLSIASGEAATRDVLTVIYNTISLSDSAQVKELFASEPFQKLFSRLLQSNWTITPEQLKNGDLSKFYNHMSKQINQFESLIQNSLSGSDSKELGGYAHDMTSNIQFMKTLSETFSFFQMPLKLQNQDAHSELYVYTQKQKLRQNPERSSVLLHLDMEHLGTIDIKIDRNHNDILADFSLNDASSVQLFRINEDLLKNALNAQGFSCQMQFKQKEGDSPSLDHFINTKVNTHATDEMKRFSFDIRA</sequence>
<organism evidence="3 4">
    <name type="scientific">Jutongia hominis</name>
    <dbReference type="NCBI Taxonomy" id="2763664"/>
    <lineage>
        <taxon>Bacteria</taxon>
        <taxon>Bacillati</taxon>
        <taxon>Bacillota</taxon>
        <taxon>Clostridia</taxon>
        <taxon>Lachnospirales</taxon>
        <taxon>Lachnospiraceae</taxon>
        <taxon>Jutongia</taxon>
    </lineage>
</organism>
<proteinExistence type="predicted"/>
<dbReference type="InterPro" id="IPR038610">
    <property type="entry name" value="FliK-like_C_sf"/>
</dbReference>
<keyword evidence="3" id="KW-0966">Cell projection</keyword>
<dbReference type="RefSeq" id="WP_249305396.1">
    <property type="nucleotide sequence ID" value="NZ_JACRSW010000032.1"/>
</dbReference>